<dbReference type="InterPro" id="IPR027434">
    <property type="entry name" value="Homing_endonucl"/>
</dbReference>
<dbReference type="Proteomes" id="UP000274843">
    <property type="component" value="Unassembled WGS sequence"/>
</dbReference>
<evidence type="ECO:0000313" key="6">
    <source>
        <dbReference type="Proteomes" id="UP000274843"/>
    </source>
</evidence>
<dbReference type="InterPro" id="IPR003587">
    <property type="entry name" value="Hint_dom_N"/>
</dbReference>
<evidence type="ECO:0000259" key="4">
    <source>
        <dbReference type="SMART" id="SM00306"/>
    </source>
</evidence>
<feature type="domain" description="Hint" evidence="4">
    <location>
        <begin position="297"/>
        <end position="443"/>
    </location>
</feature>
<keyword evidence="6" id="KW-1185">Reference proteome</keyword>
<reference evidence="5 6" key="1">
    <citation type="submission" date="2018-11" db="EMBL/GenBank/DDBJ databases">
        <title>Sequencing the genomes of 1000 actinobacteria strains.</title>
        <authorList>
            <person name="Klenk H.-P."/>
        </authorList>
    </citation>
    <scope>NUCLEOTIDE SEQUENCE [LARGE SCALE GENOMIC DNA]</scope>
    <source>
        <strain evidence="5 6">DSM 44348</strain>
    </source>
</reference>
<dbReference type="SUPFAM" id="SSF140453">
    <property type="entry name" value="EsxAB dimer-like"/>
    <property type="match status" value="1"/>
</dbReference>
<dbReference type="Gene3D" id="2.170.16.10">
    <property type="entry name" value="Hedgehog/Intein (Hint) domain"/>
    <property type="match status" value="1"/>
</dbReference>
<sequence length="728" mass="77858">MVAAPGMPPEWNDVVARAQQVEKLNPAGIQAVADQFTQASKDSADHSVALRNATAALGGGTWTGPAADAFFAYVKQIGDAGKKVNDHLDEVARELSGLQTSLADVKGRIDTIRQQAQADIEKANSDAVTNANAAEAMEREVREGKPGATMPSPTSAEIMAANAQKTSGIAAGARDQIQGLLGSANEQINRVMGLVRKEVQGGYASVPPLGGKPKTMKSTGGLRSGGGGGGGSRGGGGLGPSGGPPSSQPPGNVRQWIEEAIRILQAAGVPVTEADIDKIWTIIEKESGGNPNAINLWDCVPLDTMILTRRGWLKHDDVRIGDETIGYDRETGRSRWTRITRVVRHADAPLVRLHNSRWSARTTPNHRWLSFPRVHVTRPDLPVRCPECGWEPRGRVQPANGVAVHRRKVHDIATGAQRNVHTTEGRFVTSGELTSRDRLLLAAPADTPSGLDVTEREAAILGWIAGDGHVETRRHRPSMSIAQSKPPMVAKLRQLLAGVPHAVYIDDRGGCGPRHQFRLDPGYARELLARAGHPKSDAVRQVLAMSAEQRTAWLDALVDAEGTVTAGRVVVYQAPGTVLEAATLAAYLSGKRPRVLHSRRATKPETWQAEASLHLNTPIITGAFLKTGDAGRGDVWCVTTDLGTWTAREGDHVFLTGNSNAEKGHPSKGLMQCIDSTFNAHKLPGHDDIYNPVDNIIAGVRYTFSRYGGFEGHPGLKAMAAGGGYQGY</sequence>
<protein>
    <submittedName>
        <fullName evidence="5">WXG100 family type VII secretion target</fullName>
    </submittedName>
</protein>
<evidence type="ECO:0000256" key="2">
    <source>
        <dbReference type="ARBA" id="ARBA00023000"/>
    </source>
</evidence>
<dbReference type="PROSITE" id="PS50817">
    <property type="entry name" value="INTEIN_N_TER"/>
    <property type="match status" value="1"/>
</dbReference>
<name>A0A3N2GXE3_9PSEU</name>
<dbReference type="InterPro" id="IPR006141">
    <property type="entry name" value="Intein_N"/>
</dbReference>
<dbReference type="AlphaFoldDB" id="A0A3N2GXE3"/>
<evidence type="ECO:0000256" key="1">
    <source>
        <dbReference type="ARBA" id="ARBA00022813"/>
    </source>
</evidence>
<feature type="compositionally biased region" description="Gly residues" evidence="3">
    <location>
        <begin position="222"/>
        <end position="241"/>
    </location>
</feature>
<dbReference type="InterPro" id="IPR036844">
    <property type="entry name" value="Hint_dom_sf"/>
</dbReference>
<dbReference type="EMBL" id="RKHY01000001">
    <property type="protein sequence ID" value="ROS41292.1"/>
    <property type="molecule type" value="Genomic_DNA"/>
</dbReference>
<dbReference type="Pfam" id="PF01464">
    <property type="entry name" value="SLT"/>
    <property type="match status" value="1"/>
</dbReference>
<keyword evidence="1" id="KW-0068">Autocatalytic cleavage</keyword>
<dbReference type="Gene3D" id="1.10.530.10">
    <property type="match status" value="1"/>
</dbReference>
<keyword evidence="2" id="KW-0651">Protein splicing</keyword>
<accession>A0A3N2GXE3</accession>
<gene>
    <name evidence="5" type="ORF">EDD35_3647</name>
</gene>
<evidence type="ECO:0000313" key="5">
    <source>
        <dbReference type="EMBL" id="ROS41292.1"/>
    </source>
</evidence>
<dbReference type="SUPFAM" id="SSF51294">
    <property type="entry name" value="Hedgehog/intein (Hint) domain"/>
    <property type="match status" value="1"/>
</dbReference>
<dbReference type="Pfam" id="PF06013">
    <property type="entry name" value="WXG100"/>
    <property type="match status" value="1"/>
</dbReference>
<proteinExistence type="predicted"/>
<comment type="caution">
    <text evidence="5">The sequence shown here is derived from an EMBL/GenBank/DDBJ whole genome shotgun (WGS) entry which is preliminary data.</text>
</comment>
<dbReference type="InterPro" id="IPR023346">
    <property type="entry name" value="Lysozyme-like_dom_sf"/>
</dbReference>
<dbReference type="CDD" id="cd00081">
    <property type="entry name" value="Hint"/>
    <property type="match status" value="1"/>
</dbReference>
<dbReference type="SUPFAM" id="SSF53955">
    <property type="entry name" value="Lysozyme-like"/>
    <property type="match status" value="1"/>
</dbReference>
<evidence type="ECO:0000256" key="3">
    <source>
        <dbReference type="SAM" id="MobiDB-lite"/>
    </source>
</evidence>
<dbReference type="InterPro" id="IPR008258">
    <property type="entry name" value="Transglycosylase_SLT_dom_1"/>
</dbReference>
<feature type="region of interest" description="Disordered" evidence="3">
    <location>
        <begin position="202"/>
        <end position="252"/>
    </location>
</feature>
<dbReference type="InterPro" id="IPR010310">
    <property type="entry name" value="T7SS_ESAT-6-like"/>
</dbReference>
<dbReference type="GO" id="GO:0016539">
    <property type="term" value="P:intein-mediated protein splicing"/>
    <property type="evidence" value="ECO:0007669"/>
    <property type="project" value="InterPro"/>
</dbReference>
<dbReference type="SMART" id="SM00306">
    <property type="entry name" value="HintN"/>
    <property type="match status" value="1"/>
</dbReference>
<dbReference type="Gene3D" id="1.10.287.1060">
    <property type="entry name" value="ESAT-6-like"/>
    <property type="match status" value="1"/>
</dbReference>
<dbReference type="InterPro" id="IPR036689">
    <property type="entry name" value="ESAT-6-like_sf"/>
</dbReference>
<dbReference type="Gene3D" id="3.10.28.10">
    <property type="entry name" value="Homing endonucleases"/>
    <property type="match status" value="1"/>
</dbReference>
<organism evidence="5 6">
    <name type="scientific">Amycolatopsis thermoflava</name>
    <dbReference type="NCBI Taxonomy" id="84480"/>
    <lineage>
        <taxon>Bacteria</taxon>
        <taxon>Bacillati</taxon>
        <taxon>Actinomycetota</taxon>
        <taxon>Actinomycetes</taxon>
        <taxon>Pseudonocardiales</taxon>
        <taxon>Pseudonocardiaceae</taxon>
        <taxon>Amycolatopsis</taxon>
        <taxon>Amycolatopsis methanolica group</taxon>
    </lineage>
</organism>